<evidence type="ECO:0000313" key="14">
    <source>
        <dbReference type="Proteomes" id="UP000440367"/>
    </source>
</evidence>
<proteinExistence type="predicted"/>
<evidence type="ECO:0000313" key="11">
    <source>
        <dbReference type="Proteomes" id="UP000429523"/>
    </source>
</evidence>
<evidence type="ECO:0000313" key="17">
    <source>
        <dbReference type="Proteomes" id="UP000460718"/>
    </source>
</evidence>
<dbReference type="EMBL" id="QXFX01001379">
    <property type="protein sequence ID" value="KAE9091290.1"/>
    <property type="molecule type" value="Genomic_DNA"/>
</dbReference>
<dbReference type="EMBL" id="QXGC01001256">
    <property type="protein sequence ID" value="KAE9207215.1"/>
    <property type="molecule type" value="Genomic_DNA"/>
</dbReference>
<reference evidence="11 12" key="1">
    <citation type="submission" date="2018-08" db="EMBL/GenBank/DDBJ databases">
        <title>Genomic investigation of the strawberry pathogen Phytophthora fragariae indicates pathogenicity is determined by transcriptional variation in three key races.</title>
        <authorList>
            <person name="Adams T.M."/>
            <person name="Armitage A.D."/>
            <person name="Sobczyk M.K."/>
            <person name="Bates H.J."/>
            <person name="Dunwell J.M."/>
            <person name="Nellist C.F."/>
            <person name="Harrison R.J."/>
        </authorList>
    </citation>
    <scope>NUCLEOTIDE SEQUENCE [LARGE SCALE GENOMIC DNA]</scope>
    <source>
        <strain evidence="9 13">A4</strain>
        <strain evidence="7 14">BC-1</strain>
        <strain evidence="8 18">BC-23</strain>
        <strain evidence="6 12">NOV-27</strain>
        <strain evidence="5 15">NOV-5</strain>
        <strain evidence="4 16">NOV-71</strain>
        <strain evidence="10 19">NOV-77</strain>
        <strain evidence="1 11">NOV-9</strain>
        <strain evidence="3 20">ONT-3</strain>
        <strain evidence="2 17">SCRP245</strain>
    </source>
</reference>
<evidence type="ECO:0000313" key="18">
    <source>
        <dbReference type="Proteomes" id="UP000476176"/>
    </source>
</evidence>
<dbReference type="Proteomes" id="UP000440367">
    <property type="component" value="Unassembled WGS sequence"/>
</dbReference>
<evidence type="ECO:0000313" key="3">
    <source>
        <dbReference type="EMBL" id="KAE9091290.1"/>
    </source>
</evidence>
<evidence type="ECO:0000313" key="12">
    <source>
        <dbReference type="Proteomes" id="UP000433483"/>
    </source>
</evidence>
<dbReference type="EMBL" id="QXGB01001332">
    <property type="protein sequence ID" value="KAE9192631.1"/>
    <property type="molecule type" value="Genomic_DNA"/>
</dbReference>
<dbReference type="Proteomes" id="UP000437068">
    <property type="component" value="Unassembled WGS sequence"/>
</dbReference>
<dbReference type="EMBL" id="QXGA01001336">
    <property type="protein sequence ID" value="KAE9121910.1"/>
    <property type="molecule type" value="Genomic_DNA"/>
</dbReference>
<keyword evidence="12" id="KW-1185">Reference proteome</keyword>
<comment type="caution">
    <text evidence="7">The sequence shown here is derived from an EMBL/GenBank/DDBJ whole genome shotgun (WGS) entry which is preliminary data.</text>
</comment>
<dbReference type="EMBL" id="QXFZ01001250">
    <property type="protein sequence ID" value="KAE9093970.1"/>
    <property type="molecule type" value="Genomic_DNA"/>
</dbReference>
<organism evidence="7 14">
    <name type="scientific">Phytophthora fragariae</name>
    <dbReference type="NCBI Taxonomy" id="53985"/>
    <lineage>
        <taxon>Eukaryota</taxon>
        <taxon>Sar</taxon>
        <taxon>Stramenopiles</taxon>
        <taxon>Oomycota</taxon>
        <taxon>Peronosporomycetes</taxon>
        <taxon>Peronosporales</taxon>
        <taxon>Peronosporaceae</taxon>
        <taxon>Phytophthora</taxon>
    </lineage>
</organism>
<evidence type="ECO:0000313" key="6">
    <source>
        <dbReference type="EMBL" id="KAE9192631.1"/>
    </source>
</evidence>
<dbReference type="EMBL" id="QXGE01001350">
    <property type="protein sequence ID" value="KAE9293852.1"/>
    <property type="molecule type" value="Genomic_DNA"/>
</dbReference>
<sequence>MPFCLAVLAPLSGDFGQVSRRIALPRVNGGAIDALPATQVAALRVRHSPCIVHFDDRQRPQR</sequence>
<evidence type="ECO:0000313" key="20">
    <source>
        <dbReference type="Proteomes" id="UP000488956"/>
    </source>
</evidence>
<evidence type="ECO:0000313" key="1">
    <source>
        <dbReference type="EMBL" id="KAE8930137.1"/>
    </source>
</evidence>
<evidence type="ECO:0000313" key="7">
    <source>
        <dbReference type="EMBL" id="KAE9206214.1"/>
    </source>
</evidence>
<evidence type="ECO:0000313" key="13">
    <source>
        <dbReference type="Proteomes" id="UP000437068"/>
    </source>
</evidence>
<evidence type="ECO:0000313" key="9">
    <source>
        <dbReference type="EMBL" id="KAE9293852.1"/>
    </source>
</evidence>
<dbReference type="Proteomes" id="UP000429523">
    <property type="component" value="Unassembled WGS sequence"/>
</dbReference>
<name>A0A6A3XPJ8_9STRA</name>
<dbReference type="Proteomes" id="UP000476176">
    <property type="component" value="Unassembled WGS sequence"/>
</dbReference>
<dbReference type="EMBL" id="QXFY01001375">
    <property type="protein sequence ID" value="KAE9319486.1"/>
    <property type="molecule type" value="Genomic_DNA"/>
</dbReference>
<dbReference type="EMBL" id="QXFW01001364">
    <property type="protein sequence ID" value="KAE8991956.1"/>
    <property type="molecule type" value="Genomic_DNA"/>
</dbReference>
<protein>
    <submittedName>
        <fullName evidence="7">Uncharacterized protein</fullName>
    </submittedName>
</protein>
<accession>A0A6A3XPJ8</accession>
<evidence type="ECO:0000313" key="5">
    <source>
        <dbReference type="EMBL" id="KAE9121910.1"/>
    </source>
</evidence>
<dbReference type="Proteomes" id="UP000488956">
    <property type="component" value="Unassembled WGS sequence"/>
</dbReference>
<gene>
    <name evidence="9" type="ORF">PF001_g18062</name>
    <name evidence="7" type="ORF">PF002_g20081</name>
    <name evidence="8" type="ORF">PF004_g17090</name>
    <name evidence="6" type="ORF">PF005_g18385</name>
    <name evidence="5" type="ORF">PF006_g17777</name>
    <name evidence="4" type="ORF">PF007_g17931</name>
    <name evidence="10" type="ORF">PF008_g18261</name>
    <name evidence="1" type="ORF">PF009_g19760</name>
    <name evidence="3" type="ORF">PF010_g18244</name>
    <name evidence="2" type="ORF">PF011_g17736</name>
</gene>
<dbReference type="Proteomes" id="UP000441208">
    <property type="component" value="Unassembled WGS sequence"/>
</dbReference>
<dbReference type="Proteomes" id="UP000433483">
    <property type="component" value="Unassembled WGS sequence"/>
</dbReference>
<evidence type="ECO:0000313" key="4">
    <source>
        <dbReference type="EMBL" id="KAE9093970.1"/>
    </source>
</evidence>
<evidence type="ECO:0000313" key="8">
    <source>
        <dbReference type="EMBL" id="KAE9207215.1"/>
    </source>
</evidence>
<evidence type="ECO:0000313" key="10">
    <source>
        <dbReference type="EMBL" id="KAE9319486.1"/>
    </source>
</evidence>
<dbReference type="EMBL" id="QXGF01001419">
    <property type="protein sequence ID" value="KAE8930137.1"/>
    <property type="molecule type" value="Genomic_DNA"/>
</dbReference>
<evidence type="ECO:0000313" key="16">
    <source>
        <dbReference type="Proteomes" id="UP000441208"/>
    </source>
</evidence>
<dbReference type="Proteomes" id="UP000440732">
    <property type="component" value="Unassembled WGS sequence"/>
</dbReference>
<evidence type="ECO:0000313" key="15">
    <source>
        <dbReference type="Proteomes" id="UP000440732"/>
    </source>
</evidence>
<evidence type="ECO:0000313" key="2">
    <source>
        <dbReference type="EMBL" id="KAE8991956.1"/>
    </source>
</evidence>
<dbReference type="Proteomes" id="UP000460718">
    <property type="component" value="Unassembled WGS sequence"/>
</dbReference>
<dbReference type="AlphaFoldDB" id="A0A6A3XPJ8"/>
<dbReference type="Proteomes" id="UP000486351">
    <property type="component" value="Unassembled WGS sequence"/>
</dbReference>
<dbReference type="EMBL" id="QXGD01001433">
    <property type="protein sequence ID" value="KAE9206214.1"/>
    <property type="molecule type" value="Genomic_DNA"/>
</dbReference>
<evidence type="ECO:0000313" key="19">
    <source>
        <dbReference type="Proteomes" id="UP000486351"/>
    </source>
</evidence>